<organism evidence="1 2">
    <name type="scientific">Jeongeupia naejangsanensis</name>
    <dbReference type="NCBI Taxonomy" id="613195"/>
    <lineage>
        <taxon>Bacteria</taxon>
        <taxon>Pseudomonadati</taxon>
        <taxon>Pseudomonadota</taxon>
        <taxon>Betaproteobacteria</taxon>
        <taxon>Neisseriales</taxon>
        <taxon>Chitinibacteraceae</taxon>
        <taxon>Jeongeupia</taxon>
    </lineage>
</organism>
<comment type="caution">
    <text evidence="1">The sequence shown here is derived from an EMBL/GenBank/DDBJ whole genome shotgun (WGS) entry which is preliminary data.</text>
</comment>
<accession>A0ABS2BFA8</accession>
<protein>
    <submittedName>
        <fullName evidence="1">Uncharacterized protein</fullName>
    </submittedName>
</protein>
<sequence length="92" mass="10388">MTTLATRVRVLSDLEGFDIEVLNKDGSIADLKTNGLPAYPYEKKAKSSINVADWKSRFHKTYPSYTCEVFDANGNIAHGNTKLEKVRESYEE</sequence>
<gene>
    <name evidence="1" type="ORF">JMJ54_00480</name>
</gene>
<dbReference type="Proteomes" id="UP000809431">
    <property type="component" value="Unassembled WGS sequence"/>
</dbReference>
<reference evidence="1 2" key="1">
    <citation type="submission" date="2021-01" db="EMBL/GenBank/DDBJ databases">
        <title>Draft Genome Sequence and Polyhydroxyalkanoate Biosynthetic Potential of Jeongeupia naejangsanensis Type Strain DSM 24253.</title>
        <authorList>
            <person name="Turrini P."/>
            <person name="Artuso I."/>
            <person name="Lugli G.A."/>
            <person name="Frangipani E."/>
            <person name="Ventura M."/>
            <person name="Visca P."/>
        </authorList>
    </citation>
    <scope>NUCLEOTIDE SEQUENCE [LARGE SCALE GENOMIC DNA]</scope>
    <source>
        <strain evidence="1 2">DSM 24253</strain>
    </source>
</reference>
<evidence type="ECO:0000313" key="2">
    <source>
        <dbReference type="Proteomes" id="UP000809431"/>
    </source>
</evidence>
<evidence type="ECO:0000313" key="1">
    <source>
        <dbReference type="EMBL" id="MBM3114288.1"/>
    </source>
</evidence>
<dbReference type="EMBL" id="JAESND010000001">
    <property type="protein sequence ID" value="MBM3114288.1"/>
    <property type="molecule type" value="Genomic_DNA"/>
</dbReference>
<proteinExistence type="predicted"/>
<name>A0ABS2BFA8_9NEIS</name>
<keyword evidence="2" id="KW-1185">Reference proteome</keyword>
<dbReference type="RefSeq" id="WP_203535993.1">
    <property type="nucleotide sequence ID" value="NZ_JAESND010000001.1"/>
</dbReference>